<evidence type="ECO:0000313" key="1">
    <source>
        <dbReference type="EMBL" id="GAI82443.1"/>
    </source>
</evidence>
<protein>
    <recommendedName>
        <fullName evidence="2">Fibronectin type-III domain-containing protein</fullName>
    </recommendedName>
</protein>
<dbReference type="AlphaFoldDB" id="X1RP59"/>
<organism evidence="1">
    <name type="scientific">marine sediment metagenome</name>
    <dbReference type="NCBI Taxonomy" id="412755"/>
    <lineage>
        <taxon>unclassified sequences</taxon>
        <taxon>metagenomes</taxon>
        <taxon>ecological metagenomes</taxon>
    </lineage>
</organism>
<accession>X1RP59</accession>
<dbReference type="SUPFAM" id="SSF49265">
    <property type="entry name" value="Fibronectin type III"/>
    <property type="match status" value="1"/>
</dbReference>
<gene>
    <name evidence="1" type="ORF">S12H4_14503</name>
</gene>
<feature type="non-terminal residue" evidence="1">
    <location>
        <position position="1"/>
    </location>
</feature>
<proteinExistence type="predicted"/>
<evidence type="ECO:0008006" key="2">
    <source>
        <dbReference type="Google" id="ProtNLM"/>
    </source>
</evidence>
<comment type="caution">
    <text evidence="1">The sequence shown here is derived from an EMBL/GenBank/DDBJ whole genome shotgun (WGS) entry which is preliminary data.</text>
</comment>
<name>X1RP59_9ZZZZ</name>
<dbReference type="InterPro" id="IPR036116">
    <property type="entry name" value="FN3_sf"/>
</dbReference>
<dbReference type="EMBL" id="BARW01006914">
    <property type="protein sequence ID" value="GAI82443.1"/>
    <property type="molecule type" value="Genomic_DNA"/>
</dbReference>
<sequence>TARRELNSASEDPGDFTISGHRGNIANTVAIQPESAVAPTVTTQAVSGIAKTTATGNGTITDTGGENCDKRGIVYDTQSHGDPGDTAPGDSDYADYEEENGSFGTGAFTRSLEGLTHSTPYYARAYAHNSAGYSYGSQVEFITTQVVTPSSIASQEAFGDPTVVPGGVVISPSAIASLEAFGDPTILPGVVIISPSAIASLEAFGTPSTDQGDPIHQHYGG</sequence>
<reference evidence="1" key="1">
    <citation type="journal article" date="2014" name="Front. Microbiol.">
        <title>High frequency of phylogenetically diverse reductive dehalogenase-homologous genes in deep subseafloor sedimentary metagenomes.</title>
        <authorList>
            <person name="Kawai M."/>
            <person name="Futagami T."/>
            <person name="Toyoda A."/>
            <person name="Takaki Y."/>
            <person name="Nishi S."/>
            <person name="Hori S."/>
            <person name="Arai W."/>
            <person name="Tsubouchi T."/>
            <person name="Morono Y."/>
            <person name="Uchiyama I."/>
            <person name="Ito T."/>
            <person name="Fujiyama A."/>
            <person name="Inagaki F."/>
            <person name="Takami H."/>
        </authorList>
    </citation>
    <scope>NUCLEOTIDE SEQUENCE</scope>
    <source>
        <strain evidence="1">Expedition CK06-06</strain>
    </source>
</reference>